<evidence type="ECO:0000256" key="1">
    <source>
        <dbReference type="ARBA" id="ARBA00022801"/>
    </source>
</evidence>
<dbReference type="InterPro" id="IPR023186">
    <property type="entry name" value="IUNH"/>
</dbReference>
<name>A0A1N6VY76_9ACTN</name>
<dbReference type="Gene3D" id="3.90.245.10">
    <property type="entry name" value="Ribonucleoside hydrolase-like"/>
    <property type="match status" value="1"/>
</dbReference>
<keyword evidence="2" id="KW-0326">Glycosidase</keyword>
<accession>A0A1N6VY76</accession>
<dbReference type="STRING" id="1198245.SAMN05444858_104294"/>
<evidence type="ECO:0000313" key="6">
    <source>
        <dbReference type="Proteomes" id="UP000186004"/>
    </source>
</evidence>
<dbReference type="AlphaFoldDB" id="A0A1N6VY76"/>
<dbReference type="Proteomes" id="UP000186004">
    <property type="component" value="Unassembled WGS sequence"/>
</dbReference>
<keyword evidence="1 5" id="KW-0378">Hydrolase</keyword>
<dbReference type="InterPro" id="IPR036452">
    <property type="entry name" value="Ribo_hydro-like"/>
</dbReference>
<reference evidence="5 6" key="1">
    <citation type="submission" date="2017-01" db="EMBL/GenBank/DDBJ databases">
        <authorList>
            <person name="Mah S.A."/>
            <person name="Swanson W.J."/>
            <person name="Moy G.W."/>
            <person name="Vacquier V.D."/>
        </authorList>
    </citation>
    <scope>NUCLEOTIDE SEQUENCE [LARGE SCALE GENOMIC DNA]</scope>
    <source>
        <strain evidence="5 6">DSM 45758</strain>
    </source>
</reference>
<dbReference type="InterPro" id="IPR001910">
    <property type="entry name" value="Inosine/uridine_hydrolase_dom"/>
</dbReference>
<dbReference type="GO" id="GO:0005829">
    <property type="term" value="C:cytosol"/>
    <property type="evidence" value="ECO:0007669"/>
    <property type="project" value="TreeGrafter"/>
</dbReference>
<dbReference type="EMBL" id="FTNF01000004">
    <property type="protein sequence ID" value="SIQ82794.1"/>
    <property type="molecule type" value="Genomic_DNA"/>
</dbReference>
<evidence type="ECO:0000256" key="3">
    <source>
        <dbReference type="SAM" id="SignalP"/>
    </source>
</evidence>
<gene>
    <name evidence="5" type="ORF">SAMN05444858_104294</name>
</gene>
<proteinExistence type="predicted"/>
<dbReference type="GO" id="GO:0006152">
    <property type="term" value="P:purine nucleoside catabolic process"/>
    <property type="evidence" value="ECO:0007669"/>
    <property type="project" value="TreeGrafter"/>
</dbReference>
<dbReference type="GO" id="GO:0008477">
    <property type="term" value="F:purine nucleosidase activity"/>
    <property type="evidence" value="ECO:0007669"/>
    <property type="project" value="TreeGrafter"/>
</dbReference>
<evidence type="ECO:0000256" key="2">
    <source>
        <dbReference type="ARBA" id="ARBA00023295"/>
    </source>
</evidence>
<sequence>MVRTVKMPKAPALVSTVSTAVLGAVLLAVPASQAQPAAQVAAPAQVTPAAPPAPTATEKVIMDVDMGQLNDDAVAMFMLANSKKVDLLGVTVVSGNTWAEEGTAYSLRQLELIKQQNRVPVVQGGGEPLMGSRQATIGAEQDLFGNVEYMGAYRRERPPSYRELATEPYGGYPRTKPAREAAAQFIAEQVKKYPNQVTLFVLGPATNVALAVRTYPEIVPLVKQVIYMGGAVDIPGNTSPAAEFNWWFDPEAAKIVLRTPFKRQLVVPNDVAERVHYTKKEYDRIVGARNTPITKMFRDLQGPQFEANPARESFVWDSITSAVFLDPSIATKIEDRYVDIDTTFGPDYGRALGYGPSRDRDMNDPENFPAGTQKIQVLFDIDQDAFWNLYVDLMTRPI</sequence>
<feature type="domain" description="Inosine/uridine-preferring nucleoside hydrolase" evidence="4">
    <location>
        <begin position="60"/>
        <end position="388"/>
    </location>
</feature>
<dbReference type="PANTHER" id="PTHR12304:SF4">
    <property type="entry name" value="URIDINE NUCLEOSIDASE"/>
    <property type="match status" value="1"/>
</dbReference>
<keyword evidence="6" id="KW-1185">Reference proteome</keyword>
<dbReference type="SUPFAM" id="SSF53590">
    <property type="entry name" value="Nucleoside hydrolase"/>
    <property type="match status" value="1"/>
</dbReference>
<feature type="chain" id="PRO_5009939083" evidence="3">
    <location>
        <begin position="35"/>
        <end position="398"/>
    </location>
</feature>
<feature type="signal peptide" evidence="3">
    <location>
        <begin position="1"/>
        <end position="34"/>
    </location>
</feature>
<protein>
    <submittedName>
        <fullName evidence="5">Inosine-uridine nucleoside N-ribohydrolase</fullName>
    </submittedName>
</protein>
<evidence type="ECO:0000313" key="5">
    <source>
        <dbReference type="EMBL" id="SIQ82794.1"/>
    </source>
</evidence>
<dbReference type="Pfam" id="PF01156">
    <property type="entry name" value="IU_nuc_hydro"/>
    <property type="match status" value="1"/>
</dbReference>
<dbReference type="OrthoDB" id="9797882at2"/>
<evidence type="ECO:0000259" key="4">
    <source>
        <dbReference type="Pfam" id="PF01156"/>
    </source>
</evidence>
<organism evidence="5 6">
    <name type="scientific">Micromonospora avicenniae</name>
    <dbReference type="NCBI Taxonomy" id="1198245"/>
    <lineage>
        <taxon>Bacteria</taxon>
        <taxon>Bacillati</taxon>
        <taxon>Actinomycetota</taxon>
        <taxon>Actinomycetes</taxon>
        <taxon>Micromonosporales</taxon>
        <taxon>Micromonosporaceae</taxon>
        <taxon>Micromonospora</taxon>
    </lineage>
</organism>
<keyword evidence="3" id="KW-0732">Signal</keyword>
<dbReference type="PANTHER" id="PTHR12304">
    <property type="entry name" value="INOSINE-URIDINE PREFERRING NUCLEOSIDE HYDROLASE"/>
    <property type="match status" value="1"/>
</dbReference>